<dbReference type="GO" id="GO:0009838">
    <property type="term" value="P:abscission"/>
    <property type="evidence" value="ECO:0007669"/>
    <property type="project" value="TreeGrafter"/>
</dbReference>
<evidence type="ECO:0000259" key="6">
    <source>
        <dbReference type="PROSITE" id="PS50178"/>
    </source>
</evidence>
<dbReference type="Gene3D" id="3.30.40.10">
    <property type="entry name" value="Zinc/RING finger domain, C3HC4 (zinc finger)"/>
    <property type="match status" value="1"/>
</dbReference>
<evidence type="ECO:0000256" key="1">
    <source>
        <dbReference type="ARBA" id="ARBA00022723"/>
    </source>
</evidence>
<dbReference type="GO" id="GO:0044878">
    <property type="term" value="P:mitotic cytokinesis checkpoint signaling"/>
    <property type="evidence" value="ECO:0007669"/>
    <property type="project" value="TreeGrafter"/>
</dbReference>
<dbReference type="PROSITE" id="PS50178">
    <property type="entry name" value="ZF_FYVE"/>
    <property type="match status" value="1"/>
</dbReference>
<accession>A0A914C3L9</accession>
<feature type="region of interest" description="Disordered" evidence="5">
    <location>
        <begin position="235"/>
        <end position="263"/>
    </location>
</feature>
<dbReference type="GO" id="GO:0030496">
    <property type="term" value="C:midbody"/>
    <property type="evidence" value="ECO:0007669"/>
    <property type="project" value="TreeGrafter"/>
</dbReference>
<dbReference type="CDD" id="cd00065">
    <property type="entry name" value="FYVE_like_SF"/>
    <property type="match status" value="1"/>
</dbReference>
<keyword evidence="7" id="KW-1185">Reference proteome</keyword>
<name>A0A914C3L9_9BILA</name>
<feature type="region of interest" description="Disordered" evidence="5">
    <location>
        <begin position="63"/>
        <end position="115"/>
    </location>
</feature>
<feature type="compositionally biased region" description="Basic and acidic residues" evidence="5">
    <location>
        <begin position="235"/>
        <end position="254"/>
    </location>
</feature>
<evidence type="ECO:0000313" key="8">
    <source>
        <dbReference type="WBParaSite" id="ACRNAN_Path_217.g801.t1"/>
    </source>
</evidence>
<dbReference type="InterPro" id="IPR000306">
    <property type="entry name" value="Znf_FYVE"/>
</dbReference>
<evidence type="ECO:0000256" key="5">
    <source>
        <dbReference type="SAM" id="MobiDB-lite"/>
    </source>
</evidence>
<dbReference type="AlphaFoldDB" id="A0A914C3L9"/>
<proteinExistence type="predicted"/>
<evidence type="ECO:0000256" key="3">
    <source>
        <dbReference type="ARBA" id="ARBA00022833"/>
    </source>
</evidence>
<dbReference type="PANTHER" id="PTHR46603">
    <property type="entry name" value="ABSCISSION/NOCUT CHECKPOINT REGULATOR"/>
    <property type="match status" value="1"/>
</dbReference>
<dbReference type="InterPro" id="IPR017455">
    <property type="entry name" value="Znf_FYVE-rel"/>
</dbReference>
<dbReference type="InterPro" id="IPR013083">
    <property type="entry name" value="Znf_RING/FYVE/PHD"/>
</dbReference>
<evidence type="ECO:0000313" key="7">
    <source>
        <dbReference type="Proteomes" id="UP000887540"/>
    </source>
</evidence>
<feature type="compositionally biased region" description="Basic and acidic residues" evidence="5">
    <location>
        <begin position="311"/>
        <end position="320"/>
    </location>
</feature>
<dbReference type="WBParaSite" id="ACRNAN_Path_217.g801.t1">
    <property type="protein sequence ID" value="ACRNAN_Path_217.g801.t1"/>
    <property type="gene ID" value="ACRNAN_Path_217.g801"/>
</dbReference>
<dbReference type="SUPFAM" id="SSF57903">
    <property type="entry name" value="FYVE/PHD zinc finger"/>
    <property type="match status" value="1"/>
</dbReference>
<dbReference type="SMART" id="SM00064">
    <property type="entry name" value="FYVE"/>
    <property type="match status" value="1"/>
</dbReference>
<reference evidence="8" key="1">
    <citation type="submission" date="2022-11" db="UniProtKB">
        <authorList>
            <consortium name="WormBaseParasite"/>
        </authorList>
    </citation>
    <scope>IDENTIFICATION</scope>
</reference>
<organism evidence="7 8">
    <name type="scientific">Acrobeloides nanus</name>
    <dbReference type="NCBI Taxonomy" id="290746"/>
    <lineage>
        <taxon>Eukaryota</taxon>
        <taxon>Metazoa</taxon>
        <taxon>Ecdysozoa</taxon>
        <taxon>Nematoda</taxon>
        <taxon>Chromadorea</taxon>
        <taxon>Rhabditida</taxon>
        <taxon>Tylenchina</taxon>
        <taxon>Cephalobomorpha</taxon>
        <taxon>Cephaloboidea</taxon>
        <taxon>Cephalobidae</taxon>
        <taxon>Acrobeloides</taxon>
    </lineage>
</organism>
<keyword evidence="1" id="KW-0479">Metal-binding</keyword>
<feature type="domain" description="FYVE-type" evidence="6">
    <location>
        <begin position="1"/>
        <end position="56"/>
    </location>
</feature>
<dbReference type="GO" id="GO:0032266">
    <property type="term" value="F:phosphatidylinositol-3-phosphate binding"/>
    <property type="evidence" value="ECO:0007669"/>
    <property type="project" value="TreeGrafter"/>
</dbReference>
<sequence>MPCTQCMSPYTIFRKEHGCSNCGYGFCEKCLQHKWILPAISAKPVSVCASCYGILSGKAAPIQNQEKDRSDEDWPPPSLRKNYPIKANANFQNSHSNVGGGGGKVQNQPPPKKDDFDLEEIHARVARLKEVPIEEVKNPGLMFLPSASSNPNPLNNLATSQDEAKGLIEAYSNLPKTEYEWSKGKSDAETAKIEERLAALKGVPVEEVRKPRLMIVNDDSDDDVSLSEDAQELLKQAENESKSKKSDHCYKNEALEDDDVSVNSSVLKKIVKEAEDTPSMDSRTNPFLPDFADTVRQVRLQAEEAERRAMEFIRQSHEQNEPPTPRPSDFVPEDPQADPSKNQKSPESSKKKAGLFSRLFKSSKD</sequence>
<dbReference type="InterPro" id="IPR011011">
    <property type="entry name" value="Znf_FYVE_PHD"/>
</dbReference>
<dbReference type="GO" id="GO:0008270">
    <property type="term" value="F:zinc ion binding"/>
    <property type="evidence" value="ECO:0007669"/>
    <property type="project" value="UniProtKB-KW"/>
</dbReference>
<keyword evidence="3" id="KW-0862">Zinc</keyword>
<dbReference type="Pfam" id="PF01363">
    <property type="entry name" value="FYVE"/>
    <property type="match status" value="1"/>
</dbReference>
<evidence type="ECO:0000256" key="4">
    <source>
        <dbReference type="PROSITE-ProRule" id="PRU00091"/>
    </source>
</evidence>
<protein>
    <submittedName>
        <fullName evidence="8">FYVE-type domain-containing protein</fullName>
    </submittedName>
</protein>
<dbReference type="Proteomes" id="UP000887540">
    <property type="component" value="Unplaced"/>
</dbReference>
<dbReference type="GO" id="GO:0005813">
    <property type="term" value="C:centrosome"/>
    <property type="evidence" value="ECO:0007669"/>
    <property type="project" value="TreeGrafter"/>
</dbReference>
<keyword evidence="2 4" id="KW-0863">Zinc-finger</keyword>
<evidence type="ECO:0000256" key="2">
    <source>
        <dbReference type="ARBA" id="ARBA00022771"/>
    </source>
</evidence>
<dbReference type="PANTHER" id="PTHR46603:SF1">
    <property type="entry name" value="ABSCISSION_NOCUT CHECKPOINT REGULATOR"/>
    <property type="match status" value="1"/>
</dbReference>
<feature type="region of interest" description="Disordered" evidence="5">
    <location>
        <begin position="311"/>
        <end position="365"/>
    </location>
</feature>
<dbReference type="GO" id="GO:0032154">
    <property type="term" value="C:cleavage furrow"/>
    <property type="evidence" value="ECO:0007669"/>
    <property type="project" value="TreeGrafter"/>
</dbReference>